<dbReference type="Pfam" id="PF07940">
    <property type="entry name" value="Hepar_II_III_C"/>
    <property type="match status" value="1"/>
</dbReference>
<dbReference type="PANTHER" id="PTHR39210:SF1">
    <property type="entry name" value="HEPARIN-SULFATE LYASE"/>
    <property type="match status" value="1"/>
</dbReference>
<feature type="domain" description="Heparin-sulfate lyase N-terminal" evidence="6">
    <location>
        <begin position="94"/>
        <end position="308"/>
    </location>
</feature>
<dbReference type="Gene3D" id="1.50.10.100">
    <property type="entry name" value="Chondroitin AC/alginate lyase"/>
    <property type="match status" value="1"/>
</dbReference>
<dbReference type="PATRIC" id="fig|1068978.7.peg.6594"/>
<keyword evidence="3" id="KW-0574">Periplasm</keyword>
<accession>A0A076N063</accession>
<dbReference type="GO" id="GO:0016829">
    <property type="term" value="F:lyase activity"/>
    <property type="evidence" value="ECO:0007669"/>
    <property type="project" value="UniProtKB-KW"/>
</dbReference>
<dbReference type="PANTHER" id="PTHR39210">
    <property type="entry name" value="HEPARIN-SULFATE LYASE"/>
    <property type="match status" value="1"/>
</dbReference>
<reference evidence="7 8" key="1">
    <citation type="submission" date="2014-07" db="EMBL/GenBank/DDBJ databases">
        <title>Whole Genome Sequence of the Amycolatopsis methanolica 239.</title>
        <authorList>
            <person name="Tang B."/>
        </authorList>
    </citation>
    <scope>NUCLEOTIDE SEQUENCE [LARGE SCALE GENOMIC DNA]</scope>
    <source>
        <strain evidence="7 8">239</strain>
    </source>
</reference>
<gene>
    <name evidence="7" type="ORF">AMETH_6136</name>
</gene>
<evidence type="ECO:0000256" key="3">
    <source>
        <dbReference type="ARBA" id="ARBA00022764"/>
    </source>
</evidence>
<dbReference type="RefSeq" id="WP_026153525.1">
    <property type="nucleotide sequence ID" value="NZ_AQUL01000001.1"/>
</dbReference>
<dbReference type="InterPro" id="IPR008929">
    <property type="entry name" value="Chondroitin_lyas"/>
</dbReference>
<dbReference type="KEGG" id="amq:AMETH_6136"/>
<keyword evidence="8" id="KW-1185">Reference proteome</keyword>
<dbReference type="SUPFAM" id="SSF48230">
    <property type="entry name" value="Chondroitin AC/alginate lyase"/>
    <property type="match status" value="1"/>
</dbReference>
<dbReference type="STRING" id="1068978.AMETH_6136"/>
<evidence type="ECO:0000256" key="1">
    <source>
        <dbReference type="ARBA" id="ARBA00004418"/>
    </source>
</evidence>
<evidence type="ECO:0000313" key="7">
    <source>
        <dbReference type="EMBL" id="AIJ26228.1"/>
    </source>
</evidence>
<dbReference type="EMBL" id="CP009110">
    <property type="protein sequence ID" value="AIJ26228.1"/>
    <property type="molecule type" value="Genomic_DNA"/>
</dbReference>
<sequence>MTAVEKPPHVAPVRMLHIPDADLLAEFDAPDLRTLRARLAARNVSPAADTLRWAGWAAGRPAGDKVIAEARRLLNAPVDFLDPAHGRSGLYGFHYLHWAQPLTRAAALTGDDRYPVRFAEITLDWYASREKVRGEWPGLDVVWYTLGVAGRCQVFIEALHVLGGNPALPDEAVAAMARTLLGGARWLAEEHDAFRHGNWQLAGCSVLAQIAAFLPELPESPLWSEIAIARLREHLELDVYADGGHYERAPSYHTMCLGALQLAAVAGECALGWDLADHPRLAAMHDWLLAMTAPPGWVPPFNDSHLVASGEHLLRGHHLLGRPEYKAAALRWVAPERIAEVLSWLPPRPGRGDPLAEFEAAPSMPPNAEPAAHRGLLPHSKFVVQRSGSSEDAAYAAVNCGPLIEHELESHSHRTVLDLVLAANGEPLLWEAGGPDSYDDPGYYDWYRAPLAHSGVLLPGHELADEHDADVLVAAALPTADILVAEHHGYPAGHRRTLVLVRGERPYWVLTDAVTEPFRVLLHGIRPWVPVPGGHRSDGGPGLLVLPGQPERARAVDLGTGRTTTPGPGGARTGQLYGLGLDCPAGAASTVLVPLRTPTEPLPDVSEVDGPGGAVLVRRGRFADLVGPNHLVRTTDGNPVAAVSWGARDIQHAGRALLGAGRGLRTADIRWSADGADAEVECTARTALRLAVAPQGNRRAAAVLVNDVRLEPRCADGVVSLVLPAAGRWRVRIERSV</sequence>
<dbReference type="OrthoDB" id="9763014at2"/>
<name>A0A076N063_AMYME</name>
<evidence type="ECO:0000256" key="2">
    <source>
        <dbReference type="ARBA" id="ARBA00022729"/>
    </source>
</evidence>
<evidence type="ECO:0000259" key="6">
    <source>
        <dbReference type="Pfam" id="PF16889"/>
    </source>
</evidence>
<dbReference type="AlphaFoldDB" id="A0A076N063"/>
<keyword evidence="2" id="KW-0732">Signal</keyword>
<evidence type="ECO:0000259" key="5">
    <source>
        <dbReference type="Pfam" id="PF07940"/>
    </source>
</evidence>
<dbReference type="Proteomes" id="UP000062973">
    <property type="component" value="Chromosome"/>
</dbReference>
<evidence type="ECO:0000256" key="4">
    <source>
        <dbReference type="ARBA" id="ARBA00023239"/>
    </source>
</evidence>
<feature type="domain" description="Heparinase II/III-like C-terminal" evidence="5">
    <location>
        <begin position="374"/>
        <end position="516"/>
    </location>
</feature>
<dbReference type="GO" id="GO:0042597">
    <property type="term" value="C:periplasmic space"/>
    <property type="evidence" value="ECO:0007669"/>
    <property type="project" value="UniProtKB-SubCell"/>
</dbReference>
<dbReference type="HOGENOM" id="CLU_376270_0_0_11"/>
<organism evidence="7 8">
    <name type="scientific">Amycolatopsis methanolica 239</name>
    <dbReference type="NCBI Taxonomy" id="1068978"/>
    <lineage>
        <taxon>Bacteria</taxon>
        <taxon>Bacillati</taxon>
        <taxon>Actinomycetota</taxon>
        <taxon>Actinomycetes</taxon>
        <taxon>Pseudonocardiales</taxon>
        <taxon>Pseudonocardiaceae</taxon>
        <taxon>Amycolatopsis</taxon>
        <taxon>Amycolatopsis methanolica group</taxon>
    </lineage>
</organism>
<dbReference type="InterPro" id="IPR012480">
    <property type="entry name" value="Hepar_II_III_C"/>
</dbReference>
<keyword evidence="4" id="KW-0456">Lyase</keyword>
<dbReference type="InterPro" id="IPR031680">
    <property type="entry name" value="Hepar_II_III_N"/>
</dbReference>
<dbReference type="Gene3D" id="2.70.98.70">
    <property type="match status" value="1"/>
</dbReference>
<comment type="subcellular location">
    <subcellularLocation>
        <location evidence="1">Periplasm</location>
    </subcellularLocation>
</comment>
<protein>
    <submittedName>
        <fullName evidence="7">Uncharacterized protein</fullName>
    </submittedName>
</protein>
<dbReference type="eggNOG" id="COG5360">
    <property type="taxonomic scope" value="Bacteria"/>
</dbReference>
<evidence type="ECO:0000313" key="8">
    <source>
        <dbReference type="Proteomes" id="UP000062973"/>
    </source>
</evidence>
<dbReference type="Pfam" id="PF16889">
    <property type="entry name" value="Hepar_II_III_N"/>
    <property type="match status" value="1"/>
</dbReference>
<proteinExistence type="predicted"/>